<accession>A0A7G9ZA70</accession>
<dbReference type="EMBL" id="MT631681">
    <property type="protein sequence ID" value="QNO57154.1"/>
    <property type="molecule type" value="Genomic_DNA"/>
</dbReference>
<protein>
    <submittedName>
        <fullName evidence="1">Uncharacterized protein</fullName>
    </submittedName>
</protein>
<evidence type="ECO:0000313" key="1">
    <source>
        <dbReference type="EMBL" id="QNO57154.1"/>
    </source>
</evidence>
<dbReference type="AlphaFoldDB" id="A0A7G9ZA70"/>
<proteinExistence type="predicted"/>
<gene>
    <name evidence="1" type="ORF">HJKONFEM_00004</name>
</gene>
<name>A0A7G9ZA70_9EURY</name>
<sequence>MNSQTKKSERKNDKTVAHKLNYLNTKSKSKPFGEVELKYISFGDVIFFAELLNRTKDNKEFVIQVLYHQLITPQVSLTEFSKISDEELIKLARDFVEHEQHTFRYFKETTDADFFTNFREAIKGYHQRQVEQLQATIEPIKAIKKTFEDFNKQYAGIIKQTIKPTSYITESIKAISKVPEQFREAQLRIAESLRPVREAQLRIAETFGPVIKQYQLNARNLAEVLTPQINNLQKWVEQNKKIFDSYTKFWHAFQERYRIAEQEAIRILRKYKWFITPSLPLDFVFEAVKIGKGRDNQRKAINRLFAG</sequence>
<organism evidence="1">
    <name type="scientific">Candidatus Methanophaga sp. ANME-1 ERB7</name>
    <dbReference type="NCBI Taxonomy" id="2759913"/>
    <lineage>
        <taxon>Archaea</taxon>
        <taxon>Methanobacteriati</taxon>
        <taxon>Methanobacteriota</taxon>
        <taxon>Stenosarchaea group</taxon>
        <taxon>Methanomicrobia</taxon>
        <taxon>Candidatus Methanophagales</taxon>
        <taxon>Candidatus Methanophagaceae</taxon>
        <taxon>Candidatus Methanophaga</taxon>
    </lineage>
</organism>
<reference evidence="1" key="1">
    <citation type="submission" date="2020-06" db="EMBL/GenBank/DDBJ databases">
        <title>Unique genomic features of the anaerobic methanotrophic archaea.</title>
        <authorList>
            <person name="Chadwick G.L."/>
            <person name="Skennerton C.T."/>
            <person name="Laso-Perez R."/>
            <person name="Leu A.O."/>
            <person name="Speth D.R."/>
            <person name="Yu H."/>
            <person name="Morgan-Lang C."/>
            <person name="Hatzenpichler R."/>
            <person name="Goudeau D."/>
            <person name="Malmstrom R."/>
            <person name="Brazelton W.J."/>
            <person name="Woyke T."/>
            <person name="Hallam S.J."/>
            <person name="Tyson G.W."/>
            <person name="Wegener G."/>
            <person name="Boetius A."/>
            <person name="Orphan V."/>
        </authorList>
    </citation>
    <scope>NUCLEOTIDE SEQUENCE</scope>
</reference>